<dbReference type="Gene3D" id="3.40.50.1980">
    <property type="entry name" value="Nitrogenase molybdenum iron protein domain"/>
    <property type="match status" value="1"/>
</dbReference>
<keyword evidence="2" id="KW-0813">Transport</keyword>
<dbReference type="PANTHER" id="PTHR42953:SF1">
    <property type="entry name" value="METAL-BINDING PROTEIN HI_0362-RELATED"/>
    <property type="match status" value="1"/>
</dbReference>
<name>A3MVX1_PYRCJ</name>
<evidence type="ECO:0000256" key="5">
    <source>
        <dbReference type="SAM" id="Phobius"/>
    </source>
</evidence>
<keyword evidence="5" id="KW-0812">Transmembrane</keyword>
<keyword evidence="3" id="KW-0479">Metal-binding</keyword>
<evidence type="ECO:0000313" key="7">
    <source>
        <dbReference type="Proteomes" id="UP000001431"/>
    </source>
</evidence>
<dbReference type="PANTHER" id="PTHR42953">
    <property type="entry name" value="HIGH-AFFINITY ZINC UPTAKE SYSTEM PROTEIN ZNUA-RELATED"/>
    <property type="match status" value="1"/>
</dbReference>
<dbReference type="STRING" id="410359.Pcal_1367"/>
<evidence type="ECO:0000313" key="6">
    <source>
        <dbReference type="EMBL" id="ABO08788.1"/>
    </source>
</evidence>
<evidence type="ECO:0000256" key="3">
    <source>
        <dbReference type="ARBA" id="ARBA00022723"/>
    </source>
</evidence>
<proteinExistence type="predicted"/>
<accession>A3MVX1</accession>
<keyword evidence="4" id="KW-0732">Signal</keyword>
<comment type="subcellular location">
    <subcellularLocation>
        <location evidence="1">Cell envelope</location>
    </subcellularLocation>
</comment>
<dbReference type="InterPro" id="IPR050492">
    <property type="entry name" value="Bact_metal-bind_prot9"/>
</dbReference>
<dbReference type="Pfam" id="PF01297">
    <property type="entry name" value="ZnuA"/>
    <property type="match status" value="1"/>
</dbReference>
<evidence type="ECO:0000256" key="1">
    <source>
        <dbReference type="ARBA" id="ARBA00004196"/>
    </source>
</evidence>
<feature type="transmembrane region" description="Helical" evidence="5">
    <location>
        <begin position="353"/>
        <end position="374"/>
    </location>
</feature>
<keyword evidence="5" id="KW-1133">Transmembrane helix</keyword>
<evidence type="ECO:0000256" key="2">
    <source>
        <dbReference type="ARBA" id="ARBA00022448"/>
    </source>
</evidence>
<dbReference type="AlphaFoldDB" id="A3MVX1"/>
<keyword evidence="7" id="KW-1185">Reference proteome</keyword>
<dbReference type="HOGENOM" id="CLU_870496_0_0_2"/>
<dbReference type="EMBL" id="CP000561">
    <property type="protein sequence ID" value="ABO08788.1"/>
    <property type="molecule type" value="Genomic_DNA"/>
</dbReference>
<reference evidence="6" key="1">
    <citation type="submission" date="2007-02" db="EMBL/GenBank/DDBJ databases">
        <title>Complete sequence of Pyrobaculum calidifontis JCM 11548.</title>
        <authorList>
            <consortium name="US DOE Joint Genome Institute"/>
            <person name="Copeland A."/>
            <person name="Lucas S."/>
            <person name="Lapidus A."/>
            <person name="Barry K."/>
            <person name="Glavina del Rio T."/>
            <person name="Dalin E."/>
            <person name="Tice H."/>
            <person name="Pitluck S."/>
            <person name="Chain P."/>
            <person name="Malfatti S."/>
            <person name="Shin M."/>
            <person name="Vergez L."/>
            <person name="Schmutz J."/>
            <person name="Larimer F."/>
            <person name="Land M."/>
            <person name="Hauser L."/>
            <person name="Kyrpides N."/>
            <person name="Mikhailova N."/>
            <person name="Cozen A.E."/>
            <person name="Fitz-Gibbon S.T."/>
            <person name="House C.H."/>
            <person name="Saltikov C."/>
            <person name="Lowe T.M."/>
            <person name="Richardson P."/>
        </authorList>
    </citation>
    <scope>NUCLEOTIDE SEQUENCE [LARGE SCALE GENOMIC DNA]</scope>
    <source>
        <strain evidence="6">JCM 11548</strain>
    </source>
</reference>
<dbReference type="SUPFAM" id="SSF53807">
    <property type="entry name" value="Helical backbone' metal receptor"/>
    <property type="match status" value="1"/>
</dbReference>
<dbReference type="Proteomes" id="UP000001431">
    <property type="component" value="Chromosome"/>
</dbReference>
<keyword evidence="5" id="KW-0472">Membrane</keyword>
<dbReference type="KEGG" id="pcl:Pcal_1367"/>
<gene>
    <name evidence="6" type="ordered locus">Pcal_1367</name>
</gene>
<dbReference type="InterPro" id="IPR006127">
    <property type="entry name" value="ZnuA-like"/>
</dbReference>
<organism evidence="6 7">
    <name type="scientific">Pyrobaculum calidifontis (strain DSM 21063 / JCM 11548 / VA1)</name>
    <dbReference type="NCBI Taxonomy" id="410359"/>
    <lineage>
        <taxon>Archaea</taxon>
        <taxon>Thermoproteota</taxon>
        <taxon>Thermoprotei</taxon>
        <taxon>Thermoproteales</taxon>
        <taxon>Thermoproteaceae</taxon>
        <taxon>Pyrobaculum</taxon>
    </lineage>
</organism>
<evidence type="ECO:0000256" key="4">
    <source>
        <dbReference type="ARBA" id="ARBA00022729"/>
    </source>
</evidence>
<dbReference type="GO" id="GO:0030001">
    <property type="term" value="P:metal ion transport"/>
    <property type="evidence" value="ECO:0007669"/>
    <property type="project" value="InterPro"/>
</dbReference>
<protein>
    <submittedName>
        <fullName evidence="6">Periplasmic solute binding protein</fullName>
    </submittedName>
</protein>
<dbReference type="eggNOG" id="arCOG01005">
    <property type="taxonomic scope" value="Archaea"/>
</dbReference>
<sequence>MTACTTRCCAQHLKMEICRVLMPIEKRFSVYLALAALLAVAVHGAKIVVSFPAYNVVLKEAFPQVEVILLTRGAADPHEYQLTPQDLEFLKSLGPSDVIVSSMHAPFELKIAEMVKRGEIRAKMIDITQLYTFLTFDGKEVRLEEDHNHEHDHHHGGEGYSHEEHGSVNMHEHGLYPPNVVRLIRAVSEATGLSPDQRFLQRLEELNKTYAGKFTGMAVAITPAAQYILYWLGYRDIVVLVKEAGVPPTPQDLEKAIQYVKEGAPALAAYVSGERPRIVDQFIQKVEEAGVSNPKIVAESFANSYIDTLARVIEKIAAQFTAAKTSVATGTTTQPHAPQQTAAPTSAGQWDSALTWTLAAVVAVVIVGVGIWALRRRR</sequence>
<dbReference type="GO" id="GO:0046872">
    <property type="term" value="F:metal ion binding"/>
    <property type="evidence" value="ECO:0007669"/>
    <property type="project" value="UniProtKB-KW"/>
</dbReference>